<dbReference type="AlphaFoldDB" id="R1ETH0"/>
<dbReference type="Proteomes" id="UP000013521">
    <property type="component" value="Unassembled WGS sequence"/>
</dbReference>
<dbReference type="KEGG" id="npa:UCRNP2_2333"/>
<dbReference type="EMBL" id="KB915925">
    <property type="protein sequence ID" value="EOD50877.1"/>
    <property type="molecule type" value="Genomic_DNA"/>
</dbReference>
<name>R1ETH0_BOTPV</name>
<organism evidence="1 2">
    <name type="scientific">Botryosphaeria parva (strain UCR-NP2)</name>
    <name type="common">Grapevine canker fungus</name>
    <name type="synonym">Neofusicoccum parvum</name>
    <dbReference type="NCBI Taxonomy" id="1287680"/>
    <lineage>
        <taxon>Eukaryota</taxon>
        <taxon>Fungi</taxon>
        <taxon>Dikarya</taxon>
        <taxon>Ascomycota</taxon>
        <taxon>Pezizomycotina</taxon>
        <taxon>Dothideomycetes</taxon>
        <taxon>Dothideomycetes incertae sedis</taxon>
        <taxon>Botryosphaeriales</taxon>
        <taxon>Botryosphaeriaceae</taxon>
        <taxon>Neofusicoccum</taxon>
    </lineage>
</organism>
<protein>
    <submittedName>
        <fullName evidence="1">Uncharacterized protein</fullName>
    </submittedName>
</protein>
<reference evidence="2" key="1">
    <citation type="journal article" date="2013" name="Genome Announc.">
        <title>Draft genome sequence of Neofusicoccum parvum isolate UCR-NP2, a fungal vascular pathogen associated with grapevine cankers.</title>
        <authorList>
            <person name="Blanco-Ulate B."/>
            <person name="Rolshausen P."/>
            <person name="Cantu D."/>
        </authorList>
    </citation>
    <scope>NUCLEOTIDE SEQUENCE [LARGE SCALE GENOMIC DNA]</scope>
    <source>
        <strain evidence="2">UCR-NP2</strain>
    </source>
</reference>
<dbReference type="HOGENOM" id="CLU_1532321_0_0_1"/>
<accession>R1ETH0</accession>
<evidence type="ECO:0000313" key="2">
    <source>
        <dbReference type="Proteomes" id="UP000013521"/>
    </source>
</evidence>
<sequence length="175" mass="19447">MPNHASIRLPIPGPGTGVHTLHWHHVHSPALPTRTTHSSARFHVFTGTAVACALAIDVQYGIEGVETLPGGVEVIEAVNHEHVRRMSPAVLVPEVCCCERPLLVSEARHSRVLCLSYRDELGDGYYDVLAPLDHWDALGRPIHADVEDVILHHRDRDQVKKDYLRQLEDADTGED</sequence>
<evidence type="ECO:0000313" key="1">
    <source>
        <dbReference type="EMBL" id="EOD50877.1"/>
    </source>
</evidence>
<gene>
    <name evidence="1" type="ORF">UCRNP2_2333</name>
</gene>
<proteinExistence type="predicted"/>